<dbReference type="Proteomes" id="UP000887013">
    <property type="component" value="Unassembled WGS sequence"/>
</dbReference>
<reference evidence="1" key="1">
    <citation type="submission" date="2020-08" db="EMBL/GenBank/DDBJ databases">
        <title>Multicomponent nature underlies the extraordinary mechanical properties of spider dragline silk.</title>
        <authorList>
            <person name="Kono N."/>
            <person name="Nakamura H."/>
            <person name="Mori M."/>
            <person name="Yoshida Y."/>
            <person name="Ohtoshi R."/>
            <person name="Malay A.D."/>
            <person name="Moran D.A.P."/>
            <person name="Tomita M."/>
            <person name="Numata K."/>
            <person name="Arakawa K."/>
        </authorList>
    </citation>
    <scope>NUCLEOTIDE SEQUENCE</scope>
</reference>
<evidence type="ECO:0000313" key="2">
    <source>
        <dbReference type="Proteomes" id="UP000887013"/>
    </source>
</evidence>
<proteinExistence type="predicted"/>
<organism evidence="1 2">
    <name type="scientific">Nephila pilipes</name>
    <name type="common">Giant wood spider</name>
    <name type="synonym">Nephila maculata</name>
    <dbReference type="NCBI Taxonomy" id="299642"/>
    <lineage>
        <taxon>Eukaryota</taxon>
        <taxon>Metazoa</taxon>
        <taxon>Ecdysozoa</taxon>
        <taxon>Arthropoda</taxon>
        <taxon>Chelicerata</taxon>
        <taxon>Arachnida</taxon>
        <taxon>Araneae</taxon>
        <taxon>Araneomorphae</taxon>
        <taxon>Entelegynae</taxon>
        <taxon>Araneoidea</taxon>
        <taxon>Nephilidae</taxon>
        <taxon>Nephila</taxon>
    </lineage>
</organism>
<protein>
    <submittedName>
        <fullName evidence="1">Uncharacterized protein</fullName>
    </submittedName>
</protein>
<accession>A0A8X6TS03</accession>
<evidence type="ECO:0000313" key="1">
    <source>
        <dbReference type="EMBL" id="GFT40982.1"/>
    </source>
</evidence>
<gene>
    <name evidence="1" type="ORF">NPIL_518331</name>
</gene>
<comment type="caution">
    <text evidence="1">The sequence shown here is derived from an EMBL/GenBank/DDBJ whole genome shotgun (WGS) entry which is preliminary data.</text>
</comment>
<dbReference type="EMBL" id="BMAW01063589">
    <property type="protein sequence ID" value="GFT40982.1"/>
    <property type="molecule type" value="Genomic_DNA"/>
</dbReference>
<keyword evidence="2" id="KW-1185">Reference proteome</keyword>
<dbReference type="AlphaFoldDB" id="A0A8X6TS03"/>
<sequence length="139" mass="15574">MSNIVPPLRTLCVTGLCEKVSCIIIQTVPRILEENLECFCRCSDCMSPASTISHSCTRPFTQPFNAFWHSLLLSHPRKVVPNKSARDKGIKHEHVTNCVSDAIKTFPLITTPEEGTQDRDLVLLWFDSIETGINGRGVY</sequence>
<name>A0A8X6TS03_NEPPI</name>